<feature type="domain" description="FAD dependent oxidoreductase" evidence="2">
    <location>
        <begin position="49"/>
        <end position="410"/>
    </location>
</feature>
<protein>
    <submittedName>
        <fullName evidence="3">FAD-dependent oxidoreductase</fullName>
    </submittedName>
</protein>
<keyword evidence="4" id="KW-1185">Reference proteome</keyword>
<dbReference type="InterPro" id="IPR036188">
    <property type="entry name" value="FAD/NAD-bd_sf"/>
</dbReference>
<evidence type="ECO:0000313" key="3">
    <source>
        <dbReference type="EMBL" id="OSQ37994.1"/>
    </source>
</evidence>
<dbReference type="AlphaFoldDB" id="A0A1Y2L1Q9"/>
<dbReference type="Gene3D" id="3.30.9.10">
    <property type="entry name" value="D-Amino Acid Oxidase, subunit A, domain 2"/>
    <property type="match status" value="1"/>
</dbReference>
<dbReference type="InterPro" id="IPR006076">
    <property type="entry name" value="FAD-dep_OxRdtase"/>
</dbReference>
<dbReference type="PANTHER" id="PTHR13847:SF281">
    <property type="entry name" value="FAD DEPENDENT OXIDOREDUCTASE DOMAIN-CONTAINING PROTEIN"/>
    <property type="match status" value="1"/>
</dbReference>
<dbReference type="EMBL" id="JFKA01000005">
    <property type="protein sequence ID" value="OSQ37994.1"/>
    <property type="molecule type" value="Genomic_DNA"/>
</dbReference>
<evidence type="ECO:0000256" key="1">
    <source>
        <dbReference type="ARBA" id="ARBA00023002"/>
    </source>
</evidence>
<evidence type="ECO:0000259" key="2">
    <source>
        <dbReference type="Pfam" id="PF01266"/>
    </source>
</evidence>
<dbReference type="Pfam" id="PF01266">
    <property type="entry name" value="DAO"/>
    <property type="match status" value="1"/>
</dbReference>
<proteinExistence type="predicted"/>
<reference evidence="3 4" key="1">
    <citation type="submission" date="2014-03" db="EMBL/GenBank/DDBJ databases">
        <title>The draft genome sequence of Thalassospira mesophila JCM 18969.</title>
        <authorList>
            <person name="Lai Q."/>
            <person name="Shao Z."/>
        </authorList>
    </citation>
    <scope>NUCLEOTIDE SEQUENCE [LARGE SCALE GENOMIC DNA]</scope>
    <source>
        <strain evidence="3 4">JCM 18969</strain>
    </source>
</reference>
<dbReference type="STRING" id="1293891.TMES_13600"/>
<sequence>MSRFASPLHRLYEPGAYQTTELPSSFWADSVGTLPACQALSASGTLKTDIAIIGGGYTGLSAALHLAQSGRSVSVFEASRPGWGASGRNGGFCCLGGSMQSWAGLAKQFGNNASRQFAQHQLAAINLVDHRVSDWQADVDRHSDGEMVLAHKAGRVRDLHAEAHELAHFADIKSTFHTAESLQEQGMNAHGIAGGLHVKAGFGLHPFKYLAALHKACLAAGVQIFEQAEIQRIDDNGDTVTLTSDDCRIIAENAIIATNGYSAENLPGWLAGRLLPVISGILVTRPLNDSEWREQGWTSDMMAYDTRVLLHYFRKLPDGRFMFGGRGGLNATQEGQQKARATLIDEFHTMFPAWRDINITHHWNGLACLSQSLRPFVGQIPGHPRLWTSLAYHGNGVAMASYAGDLLARRITGDATAADVGPVMAVPPKRFPLAGLRRQYRWLAYAAYGFRDRFL</sequence>
<dbReference type="GO" id="GO:0005737">
    <property type="term" value="C:cytoplasm"/>
    <property type="evidence" value="ECO:0007669"/>
    <property type="project" value="TreeGrafter"/>
</dbReference>
<name>A0A1Y2L1Q9_9PROT</name>
<dbReference type="OrthoDB" id="9806601at2"/>
<dbReference type="Gene3D" id="3.50.50.60">
    <property type="entry name" value="FAD/NAD(P)-binding domain"/>
    <property type="match status" value="1"/>
</dbReference>
<evidence type="ECO:0000313" key="4">
    <source>
        <dbReference type="Proteomes" id="UP000193391"/>
    </source>
</evidence>
<keyword evidence="1" id="KW-0560">Oxidoreductase</keyword>
<gene>
    <name evidence="3" type="ORF">TMES_13600</name>
</gene>
<dbReference type="RefSeq" id="WP_085583410.1">
    <property type="nucleotide sequence ID" value="NZ_JFKA01000005.1"/>
</dbReference>
<dbReference type="SUPFAM" id="SSF51905">
    <property type="entry name" value="FAD/NAD(P)-binding domain"/>
    <property type="match status" value="1"/>
</dbReference>
<dbReference type="GO" id="GO:0016491">
    <property type="term" value="F:oxidoreductase activity"/>
    <property type="evidence" value="ECO:0007669"/>
    <property type="project" value="UniProtKB-KW"/>
</dbReference>
<organism evidence="3 4">
    <name type="scientific">Thalassospira mesophila</name>
    <dbReference type="NCBI Taxonomy" id="1293891"/>
    <lineage>
        <taxon>Bacteria</taxon>
        <taxon>Pseudomonadati</taxon>
        <taxon>Pseudomonadota</taxon>
        <taxon>Alphaproteobacteria</taxon>
        <taxon>Rhodospirillales</taxon>
        <taxon>Thalassospiraceae</taxon>
        <taxon>Thalassospira</taxon>
    </lineage>
</organism>
<comment type="caution">
    <text evidence="3">The sequence shown here is derived from an EMBL/GenBank/DDBJ whole genome shotgun (WGS) entry which is preliminary data.</text>
</comment>
<accession>A0A1Y2L1Q9</accession>
<dbReference type="PANTHER" id="PTHR13847">
    <property type="entry name" value="SARCOSINE DEHYDROGENASE-RELATED"/>
    <property type="match status" value="1"/>
</dbReference>
<dbReference type="Proteomes" id="UP000193391">
    <property type="component" value="Unassembled WGS sequence"/>
</dbReference>